<gene>
    <name evidence="1" type="ORF">ESCO_005289</name>
</gene>
<keyword evidence="2" id="KW-1185">Reference proteome</keyword>
<sequence length="277" mass="31519">MAQDESIEEKAIVRLDMPLQIVADGEDSTFRTKNSSPTDLERDEITKRTAGGITCRIELERTMHGTMSFKGEEVDATVIVLRLRFDPEKHQRRVTWAQVNIEFQAQDEDSADPVVQAIAPEQRWVVNPTTDSRKSTATVEAKSSKVNFKWEETATRDVKDATFIIGSIDIPKNRDSGPRTAATWTLMENNSHKTGVPDSTQVAMLVRREDNEQFKAVVTLKIKTDWRSTIERWFSRVPVDDPVLFNPIEAFDKGHQDLERVDLYTLGPVRMNVPLPH</sequence>
<comment type="caution">
    <text evidence="1">The sequence shown here is derived from an EMBL/GenBank/DDBJ whole genome shotgun (WGS) entry which is preliminary data.</text>
</comment>
<accession>A0A0M8MX18</accession>
<dbReference type="OrthoDB" id="5030973at2759"/>
<reference evidence="1 2" key="1">
    <citation type="submission" date="2015-07" db="EMBL/GenBank/DDBJ databases">
        <title>The genome of the fungus Escovopsis weberi, a specialized disease agent of ant agriculture.</title>
        <authorList>
            <person name="de Man T.J."/>
            <person name="Stajich J.E."/>
            <person name="Kubicek C.P."/>
            <person name="Chenthamara K."/>
            <person name="Atanasova L."/>
            <person name="Druzhinina I.S."/>
            <person name="Birnbaum S."/>
            <person name="Barribeau S.M."/>
            <person name="Teiling C."/>
            <person name="Suen G."/>
            <person name="Currie C."/>
            <person name="Gerardo N.M."/>
        </authorList>
    </citation>
    <scope>NUCLEOTIDE SEQUENCE [LARGE SCALE GENOMIC DNA]</scope>
</reference>
<proteinExistence type="predicted"/>
<name>A0A0M8MX18_ESCWE</name>
<dbReference type="STRING" id="150374.A0A0M8MX18"/>
<evidence type="ECO:0000313" key="2">
    <source>
        <dbReference type="Proteomes" id="UP000053831"/>
    </source>
</evidence>
<evidence type="ECO:0000313" key="1">
    <source>
        <dbReference type="EMBL" id="KOS20398.1"/>
    </source>
</evidence>
<dbReference type="AlphaFoldDB" id="A0A0M8MX18"/>
<dbReference type="EMBL" id="LGSR01000017">
    <property type="protein sequence ID" value="KOS20398.1"/>
    <property type="molecule type" value="Genomic_DNA"/>
</dbReference>
<protein>
    <submittedName>
        <fullName evidence="1">Uncharacterized protein</fullName>
    </submittedName>
</protein>
<organism evidence="1 2">
    <name type="scientific">Escovopsis weberi</name>
    <dbReference type="NCBI Taxonomy" id="150374"/>
    <lineage>
        <taxon>Eukaryota</taxon>
        <taxon>Fungi</taxon>
        <taxon>Dikarya</taxon>
        <taxon>Ascomycota</taxon>
        <taxon>Pezizomycotina</taxon>
        <taxon>Sordariomycetes</taxon>
        <taxon>Hypocreomycetidae</taxon>
        <taxon>Hypocreales</taxon>
        <taxon>Hypocreaceae</taxon>
        <taxon>Escovopsis</taxon>
    </lineage>
</organism>
<dbReference type="Proteomes" id="UP000053831">
    <property type="component" value="Unassembled WGS sequence"/>
</dbReference>